<keyword evidence="5" id="KW-0472">Membrane</keyword>
<gene>
    <name evidence="6" type="ORF">FRX31_005475</name>
</gene>
<feature type="transmembrane region" description="Helical" evidence="5">
    <location>
        <begin position="21"/>
        <end position="39"/>
    </location>
</feature>
<evidence type="ECO:0000256" key="4">
    <source>
        <dbReference type="RuleBase" id="RU362057"/>
    </source>
</evidence>
<dbReference type="EMBL" id="JABWDY010004728">
    <property type="protein sequence ID" value="KAF5204938.1"/>
    <property type="molecule type" value="Genomic_DNA"/>
</dbReference>
<dbReference type="OrthoDB" id="5835829at2759"/>
<dbReference type="Pfam" id="PF00201">
    <property type="entry name" value="UDPGT"/>
    <property type="match status" value="1"/>
</dbReference>
<accession>A0A7J6X7R6</accession>
<keyword evidence="2 3" id="KW-0808">Transferase</keyword>
<dbReference type="InterPro" id="IPR002213">
    <property type="entry name" value="UDP_glucos_trans"/>
</dbReference>
<dbReference type="Gene3D" id="3.40.50.2000">
    <property type="entry name" value="Glycogen Phosphorylase B"/>
    <property type="match status" value="2"/>
</dbReference>
<dbReference type="GO" id="GO:0035251">
    <property type="term" value="F:UDP-glucosyltransferase activity"/>
    <property type="evidence" value="ECO:0007669"/>
    <property type="project" value="TreeGrafter"/>
</dbReference>
<evidence type="ECO:0000256" key="1">
    <source>
        <dbReference type="ARBA" id="ARBA00009995"/>
    </source>
</evidence>
<dbReference type="InterPro" id="IPR035595">
    <property type="entry name" value="UDP_glycos_trans_CS"/>
</dbReference>
<protein>
    <recommendedName>
        <fullName evidence="4">Glycosyltransferase</fullName>
        <ecNumber evidence="4">2.4.1.-</ecNumber>
    </recommendedName>
</protein>
<evidence type="ECO:0000256" key="5">
    <source>
        <dbReference type="SAM" id="Phobius"/>
    </source>
</evidence>
<sequence>MQFKYTRIGFRSTIKAMEKKNLIISGNVVLFPFMAQGHLNPFLDLARILSSHLPPSIIITIVSTPANILNLRPRFSSYPTIYFAELSFQNSIENTDSLSSLTAISHFYRSSEAFLRDPFHRLISEITQSNGGKPPLCIISDMFLGFTVDVAHSFGSRHVPFYTSGPYAMSIYNSIWTHLPHFCVAGDDDDDVIPLPDLPHITIRRNQLSNNMKAADPVKNPSSTFAKQQAEYCSRADGSLWNTVEILEKKSLDDWAKSSGKLVWAIGPLLPSSVQEYERGGKEPEVSPQMCTDWLNLQSPNSVLYVSFGSQNSIPFAQMMELAKGLEQSEKPFIWMLRNPTGVDVNEEFKPEWLPEGFEQRMKESRKGLIVRNWAPQIQILSNKAIGAFLSHCGWNSVLESLSRGVPIIAWPLGSEQYYNAKLLEEELGVCVEVARGFEAKIVGGEVALKVKEVLEGENGKQMRIKAEALDGEMKKAVKGDSNGKGSSLKALDDFVDALLKWGGMPLQDLP</sequence>
<evidence type="ECO:0000256" key="3">
    <source>
        <dbReference type="RuleBase" id="RU003718"/>
    </source>
</evidence>
<keyword evidence="5" id="KW-0812">Transmembrane</keyword>
<keyword evidence="7" id="KW-1185">Reference proteome</keyword>
<keyword evidence="3" id="KW-0328">Glycosyltransferase</keyword>
<name>A0A7J6X7R6_THATH</name>
<reference evidence="6 7" key="1">
    <citation type="submission" date="2020-06" db="EMBL/GenBank/DDBJ databases">
        <title>Transcriptomic and genomic resources for Thalictrum thalictroides and T. hernandezii: Facilitating candidate gene discovery in an emerging model plant lineage.</title>
        <authorList>
            <person name="Arias T."/>
            <person name="Riano-Pachon D.M."/>
            <person name="Di Stilio V.S."/>
        </authorList>
    </citation>
    <scope>NUCLEOTIDE SEQUENCE [LARGE SCALE GENOMIC DNA]</scope>
    <source>
        <strain evidence="7">cv. WT478/WT964</strain>
        <tissue evidence="6">Leaves</tissue>
    </source>
</reference>
<evidence type="ECO:0000313" key="7">
    <source>
        <dbReference type="Proteomes" id="UP000554482"/>
    </source>
</evidence>
<dbReference type="FunFam" id="3.40.50.2000:FF:000064">
    <property type="entry name" value="Glycosyltransferase"/>
    <property type="match status" value="1"/>
</dbReference>
<dbReference type="PROSITE" id="PS00375">
    <property type="entry name" value="UDPGT"/>
    <property type="match status" value="1"/>
</dbReference>
<keyword evidence="5" id="KW-1133">Transmembrane helix</keyword>
<evidence type="ECO:0000313" key="6">
    <source>
        <dbReference type="EMBL" id="KAF5204938.1"/>
    </source>
</evidence>
<dbReference type="PANTHER" id="PTHR48047:SF61">
    <property type="entry name" value="OS04G0273600 PROTEIN"/>
    <property type="match status" value="1"/>
</dbReference>
<organism evidence="6 7">
    <name type="scientific">Thalictrum thalictroides</name>
    <name type="common">Rue-anemone</name>
    <name type="synonym">Anemone thalictroides</name>
    <dbReference type="NCBI Taxonomy" id="46969"/>
    <lineage>
        <taxon>Eukaryota</taxon>
        <taxon>Viridiplantae</taxon>
        <taxon>Streptophyta</taxon>
        <taxon>Embryophyta</taxon>
        <taxon>Tracheophyta</taxon>
        <taxon>Spermatophyta</taxon>
        <taxon>Magnoliopsida</taxon>
        <taxon>Ranunculales</taxon>
        <taxon>Ranunculaceae</taxon>
        <taxon>Thalictroideae</taxon>
        <taxon>Thalictrum</taxon>
    </lineage>
</organism>
<dbReference type="CDD" id="cd03784">
    <property type="entry name" value="GT1_Gtf-like"/>
    <property type="match status" value="1"/>
</dbReference>
<dbReference type="AlphaFoldDB" id="A0A7J6X7R6"/>
<proteinExistence type="inferred from homology"/>
<dbReference type="SUPFAM" id="SSF53756">
    <property type="entry name" value="UDP-Glycosyltransferase/glycogen phosphorylase"/>
    <property type="match status" value="1"/>
</dbReference>
<dbReference type="PANTHER" id="PTHR48047">
    <property type="entry name" value="GLYCOSYLTRANSFERASE"/>
    <property type="match status" value="1"/>
</dbReference>
<dbReference type="Proteomes" id="UP000554482">
    <property type="component" value="Unassembled WGS sequence"/>
</dbReference>
<comment type="similarity">
    <text evidence="1 3">Belongs to the UDP-glycosyltransferase family.</text>
</comment>
<evidence type="ECO:0000256" key="2">
    <source>
        <dbReference type="ARBA" id="ARBA00022679"/>
    </source>
</evidence>
<dbReference type="EC" id="2.4.1.-" evidence="4"/>
<comment type="caution">
    <text evidence="6">The sequence shown here is derived from an EMBL/GenBank/DDBJ whole genome shotgun (WGS) entry which is preliminary data.</text>
</comment>